<dbReference type="InterPro" id="IPR008274">
    <property type="entry name" value="AldOxase/xan_DH_MoCoBD1"/>
</dbReference>
<dbReference type="Pfam" id="PF02738">
    <property type="entry name" value="MoCoBD_1"/>
    <property type="match status" value="1"/>
</dbReference>
<evidence type="ECO:0000313" key="3">
    <source>
        <dbReference type="Proteomes" id="UP000015523"/>
    </source>
</evidence>
<dbReference type="InterPro" id="IPR037165">
    <property type="entry name" value="AldOxase/xan_DH_Mopterin-bd_sf"/>
</dbReference>
<dbReference type="PROSITE" id="PS51318">
    <property type="entry name" value="TAT"/>
    <property type="match status" value="1"/>
</dbReference>
<evidence type="ECO:0000259" key="1">
    <source>
        <dbReference type="SMART" id="SM01008"/>
    </source>
</evidence>
<sequence length="713" mass="74583">MATHELDRRSFVAVCLAGTAGLALGFPLGEGNQALAAEAAFRPNAILAIGSDGAITATVPYAEMGQGAMTSIAMLVAEELEVAPGMVKTVLAPGENKLYAHPVLAEQITGGSASLRGSWAPIRKAAASARIMMIEAAARQWGVKAGDCTLADGRVVHAASKRSASFGDLALAASKMPVPADPPIKTGGFKVIGTSAPRVDAAAKVDGSALFGLDVRLPGMVYAAVQASPVIGGKLAGVDPKPALAVGGVTQVVTLPNAVAVVGRHTGAARKGLAAIQPQWEGGLSSLSTADLVSKADAALAQKGATAYTKGDVAKAFAGAASTFEADYRMPMLAHAAMEPLNCTVEVRNGACEIWVGSQVPGRARIDVAKALGLGEDQVKVNSYLIGGGFGRRLQSEWIVQAALIARDVKAPVKVVWSREEDTRQDAYRYHNHSRVKVALDAQGNPVAFDHRVVAPAIMQWFLPSLLWKDGVDLDATNAASGPYEFPNLLVDYVRNDPPEGLLVGNWRGVGETRNGFVVETVMDQLAARAGVDPVAYRRRLLPPNSRIMTLLDRLARESGWGSPLPAGTARGIAIQSGFGSHMGLVAQVRMDAGKVRVERMTAVIDCGIAVNPNVVRQQIEGGLLFGLTATLYSNITIKDGRVVQSNFHDNPVVRMVNTPKIDVVIIDSKEDPGGVGEPGTAIVAPAIVNAVFAATGKPLHELPLPPSMVERV</sequence>
<evidence type="ECO:0000313" key="2">
    <source>
        <dbReference type="EMBL" id="EQB31927.1"/>
    </source>
</evidence>
<name>T0J516_9SPHN</name>
<dbReference type="PANTHER" id="PTHR47495">
    <property type="entry name" value="ALDEHYDE DEHYDROGENASE"/>
    <property type="match status" value="1"/>
</dbReference>
<reference evidence="2 3" key="1">
    <citation type="journal article" date="2013" name="Genome Announc.">
        <title>Draft Genome Sequence of Sphingobium ummariense Strain RL-3, a Hexachlorocyclohexane-Degrading Bacterium.</title>
        <authorList>
            <person name="Kohli P."/>
            <person name="Dua A."/>
            <person name="Sangwan N."/>
            <person name="Oldach P."/>
            <person name="Khurana J.P."/>
            <person name="Lal R."/>
        </authorList>
    </citation>
    <scope>NUCLEOTIDE SEQUENCE [LARGE SCALE GENOMIC DNA]</scope>
    <source>
        <strain evidence="2 3">RL-3</strain>
    </source>
</reference>
<dbReference type="OrthoDB" id="9767994at2"/>
<feature type="domain" description="Aldehyde oxidase/xanthine dehydrogenase a/b hammerhead" evidence="1">
    <location>
        <begin position="206"/>
        <end position="284"/>
    </location>
</feature>
<organism evidence="2 3">
    <name type="scientific">Sphingobium ummariense RL-3</name>
    <dbReference type="NCBI Taxonomy" id="1346791"/>
    <lineage>
        <taxon>Bacteria</taxon>
        <taxon>Pseudomonadati</taxon>
        <taxon>Pseudomonadota</taxon>
        <taxon>Alphaproteobacteria</taxon>
        <taxon>Sphingomonadales</taxon>
        <taxon>Sphingomonadaceae</taxon>
        <taxon>Sphingobium</taxon>
    </lineage>
</organism>
<dbReference type="RefSeq" id="WP_021318250.1">
    <property type="nucleotide sequence ID" value="NZ_AUWY01000085.1"/>
</dbReference>
<dbReference type="InterPro" id="IPR012368">
    <property type="entry name" value="OxRdtase_Mopterin-bd_su_IorB"/>
</dbReference>
<dbReference type="Proteomes" id="UP000015523">
    <property type="component" value="Unassembled WGS sequence"/>
</dbReference>
<dbReference type="STRING" id="1346791.M529_12260"/>
<dbReference type="PATRIC" id="fig|1346791.3.peg.2358"/>
<dbReference type="EMBL" id="AUWY01000085">
    <property type="protein sequence ID" value="EQB31927.1"/>
    <property type="molecule type" value="Genomic_DNA"/>
</dbReference>
<dbReference type="InterPro" id="IPR000674">
    <property type="entry name" value="Ald_Oxase/Xan_DH_a/b"/>
</dbReference>
<dbReference type="SUPFAM" id="SSF56003">
    <property type="entry name" value="Molybdenum cofactor-binding domain"/>
    <property type="match status" value="2"/>
</dbReference>
<dbReference type="PANTHER" id="PTHR47495:SF2">
    <property type="entry name" value="ALDEHYDE DEHYDROGENASE"/>
    <property type="match status" value="1"/>
</dbReference>
<comment type="caution">
    <text evidence="2">The sequence shown here is derived from an EMBL/GenBank/DDBJ whole genome shotgun (WGS) entry which is preliminary data.</text>
</comment>
<dbReference type="AlphaFoldDB" id="T0J516"/>
<accession>T0J516</accession>
<dbReference type="Gene3D" id="3.30.365.10">
    <property type="entry name" value="Aldehyde oxidase/xanthine dehydrogenase, molybdopterin binding domain"/>
    <property type="match status" value="4"/>
</dbReference>
<dbReference type="InterPro" id="IPR052516">
    <property type="entry name" value="N-heterocyclic_Hydroxylase"/>
</dbReference>
<dbReference type="eggNOG" id="COG1529">
    <property type="taxonomic scope" value="Bacteria"/>
</dbReference>
<keyword evidence="3" id="KW-1185">Reference proteome</keyword>
<dbReference type="Gene3D" id="3.90.1170.50">
    <property type="entry name" value="Aldehyde oxidase/xanthine dehydrogenase, a/b hammerhead"/>
    <property type="match status" value="1"/>
</dbReference>
<dbReference type="PIRSF" id="PIRSF036389">
    <property type="entry name" value="IOR_B"/>
    <property type="match status" value="1"/>
</dbReference>
<gene>
    <name evidence="2" type="ORF">M529_12260</name>
</gene>
<dbReference type="InterPro" id="IPR006311">
    <property type="entry name" value="TAT_signal"/>
</dbReference>
<dbReference type="GO" id="GO:0016491">
    <property type="term" value="F:oxidoreductase activity"/>
    <property type="evidence" value="ECO:0007669"/>
    <property type="project" value="InterPro"/>
</dbReference>
<dbReference type="SMART" id="SM01008">
    <property type="entry name" value="Ald_Xan_dh_C"/>
    <property type="match status" value="1"/>
</dbReference>
<dbReference type="Pfam" id="PF20256">
    <property type="entry name" value="MoCoBD_2"/>
    <property type="match status" value="2"/>
</dbReference>
<protein>
    <recommendedName>
        <fullName evidence="1">Aldehyde oxidase/xanthine dehydrogenase a/b hammerhead domain-containing protein</fullName>
    </recommendedName>
</protein>
<proteinExistence type="predicted"/>
<dbReference type="InterPro" id="IPR046867">
    <property type="entry name" value="AldOxase/xan_DH_MoCoBD2"/>
</dbReference>